<accession>A0A1V1I012</accession>
<dbReference type="RefSeq" id="WP_180703182.1">
    <property type="nucleotide sequence ID" value="NZ_LN555523.1"/>
</dbReference>
<proteinExistence type="predicted"/>
<sequence>MVGKGVIGHDSTTNGVTNSFEFKLRDKDIKSLRLIPIKYIGEENKILDIYDIDKLPITFEINEYGKVIIEDIQINDSKIIYTYYMEGFVPYESGLVFFDENEKEIGFSCSGSENKNKKTGRITTTINLEGYGNDLNAISKIKKVSTYNNTKMRLLYDEAIEINLSN</sequence>
<dbReference type="KEGG" id="ril:CRIB_717"/>
<evidence type="ECO:0000313" key="2">
    <source>
        <dbReference type="Proteomes" id="UP000245622"/>
    </source>
</evidence>
<reference evidence="1 2" key="1">
    <citation type="submission" date="2014-04" db="EMBL/GenBank/DDBJ databases">
        <authorList>
            <person name="Hornung B.V."/>
        </authorList>
    </citation>
    <scope>NUCLEOTIDE SEQUENCE [LARGE SCALE GENOMIC DNA]</scope>
    <source>
        <strain evidence="1 2">CRIB</strain>
    </source>
</reference>
<dbReference type="AlphaFoldDB" id="A0A1V1I012"/>
<dbReference type="GeneID" id="82204897"/>
<gene>
    <name evidence="1" type="ORF">CRIB_717</name>
</gene>
<keyword evidence="2" id="KW-1185">Reference proteome</keyword>
<dbReference type="Proteomes" id="UP000245622">
    <property type="component" value="Chromosome 1"/>
</dbReference>
<evidence type="ECO:0000313" key="1">
    <source>
        <dbReference type="EMBL" id="CED93469.1"/>
    </source>
</evidence>
<organism evidence="1 2">
    <name type="scientific">Romboutsia ilealis</name>
    <dbReference type="NCBI Taxonomy" id="1115758"/>
    <lineage>
        <taxon>Bacteria</taxon>
        <taxon>Bacillati</taxon>
        <taxon>Bacillota</taxon>
        <taxon>Clostridia</taxon>
        <taxon>Peptostreptococcales</taxon>
        <taxon>Peptostreptococcaceae</taxon>
        <taxon>Romboutsia</taxon>
    </lineage>
</organism>
<protein>
    <submittedName>
        <fullName evidence="1">Uncharacterized protein</fullName>
    </submittedName>
</protein>
<name>A0A1V1I012_9FIRM</name>
<dbReference type="EMBL" id="LN555523">
    <property type="protein sequence ID" value="CED93469.1"/>
    <property type="molecule type" value="Genomic_DNA"/>
</dbReference>